<dbReference type="Proteomes" id="UP000008138">
    <property type="component" value="Chromosome"/>
</dbReference>
<feature type="binding site" evidence="2">
    <location>
        <position position="165"/>
    </location>
    <ligand>
        <name>Cu cation</name>
        <dbReference type="ChEBI" id="CHEBI:23378"/>
    </ligand>
</feature>
<sequence>MALGVEKTVRALLFAASAALIAAYSALHPAVLEQPYRSVFPLEIKYFCAPVRLPHIELVDQYGRQVGFPPPGVFVLSFGYTHCPDVCPLTFRVLNQTQKLLHLSVYIVTVDPAGDTPERLRIYAEANHYNFTFLTGQPDALREVWNAMGVYVQEAQTQGGYVIYHSVVIALVVNGTAVREIDGLPDPTSIANFFTNSSACTRTS</sequence>
<feature type="binding site" evidence="2">
    <location>
        <position position="87"/>
    </location>
    <ligand>
        <name>Cu cation</name>
        <dbReference type="ChEBI" id="CHEBI:23378"/>
    </ligand>
</feature>
<name>F2L074_THEU7</name>
<keyword evidence="2" id="KW-0479">Metal-binding</keyword>
<dbReference type="Pfam" id="PF02630">
    <property type="entry name" value="SCO1-SenC"/>
    <property type="match status" value="1"/>
</dbReference>
<dbReference type="SUPFAM" id="SSF52833">
    <property type="entry name" value="Thioredoxin-like"/>
    <property type="match status" value="1"/>
</dbReference>
<dbReference type="InterPro" id="IPR036249">
    <property type="entry name" value="Thioredoxin-like_sf"/>
</dbReference>
<dbReference type="AlphaFoldDB" id="F2L074"/>
<dbReference type="RefSeq" id="WP_013679892.1">
    <property type="nucleotide sequence ID" value="NC_015315.1"/>
</dbReference>
<evidence type="ECO:0000313" key="4">
    <source>
        <dbReference type="EMBL" id="AEA12556.1"/>
    </source>
</evidence>
<dbReference type="PANTHER" id="PTHR12151">
    <property type="entry name" value="ELECTRON TRANSPORT PROTIN SCO1/SENC FAMILY MEMBER"/>
    <property type="match status" value="1"/>
</dbReference>
<dbReference type="STRING" id="999630.TUZN_1076"/>
<keyword evidence="5" id="KW-1185">Reference proteome</keyword>
<keyword evidence="3" id="KW-1015">Disulfide bond</keyword>
<protein>
    <submittedName>
        <fullName evidence="4">SenC-like protein</fullName>
    </submittedName>
</protein>
<dbReference type="EMBL" id="CP002590">
    <property type="protein sequence ID" value="AEA12556.1"/>
    <property type="molecule type" value="Genomic_DNA"/>
</dbReference>
<dbReference type="KEGG" id="tuz:TUZN_1076"/>
<accession>F2L074</accession>
<evidence type="ECO:0000256" key="1">
    <source>
        <dbReference type="ARBA" id="ARBA00010996"/>
    </source>
</evidence>
<comment type="similarity">
    <text evidence="1">Belongs to the SCO1/2 family.</text>
</comment>
<dbReference type="Gene3D" id="3.40.30.10">
    <property type="entry name" value="Glutaredoxin"/>
    <property type="match status" value="1"/>
</dbReference>
<evidence type="ECO:0000313" key="5">
    <source>
        <dbReference type="Proteomes" id="UP000008138"/>
    </source>
</evidence>
<feature type="disulfide bond" description="Redox-active" evidence="3">
    <location>
        <begin position="83"/>
        <end position="87"/>
    </location>
</feature>
<dbReference type="PANTHER" id="PTHR12151:SF25">
    <property type="entry name" value="LINALOOL DEHYDRATASE_ISOMERASE DOMAIN-CONTAINING PROTEIN"/>
    <property type="match status" value="1"/>
</dbReference>
<dbReference type="GeneID" id="10360605"/>
<dbReference type="HOGENOM" id="CLU_116135_0_0_2"/>
<feature type="binding site" evidence="2">
    <location>
        <position position="83"/>
    </location>
    <ligand>
        <name>Cu cation</name>
        <dbReference type="ChEBI" id="CHEBI:23378"/>
    </ligand>
</feature>
<keyword evidence="2" id="KW-0186">Copper</keyword>
<dbReference type="InterPro" id="IPR003782">
    <property type="entry name" value="SCO1/SenC"/>
</dbReference>
<dbReference type="CDD" id="cd02968">
    <property type="entry name" value="SCO"/>
    <property type="match status" value="1"/>
</dbReference>
<gene>
    <name evidence="4" type="ordered locus">TUZN_1076</name>
</gene>
<evidence type="ECO:0000256" key="3">
    <source>
        <dbReference type="PIRSR" id="PIRSR603782-2"/>
    </source>
</evidence>
<proteinExistence type="inferred from homology"/>
<dbReference type="OrthoDB" id="27579at2157"/>
<organism evidence="4 5">
    <name type="scientific">Thermoproteus uzoniensis (strain 768-20)</name>
    <dbReference type="NCBI Taxonomy" id="999630"/>
    <lineage>
        <taxon>Archaea</taxon>
        <taxon>Thermoproteota</taxon>
        <taxon>Thermoprotei</taxon>
        <taxon>Thermoproteales</taxon>
        <taxon>Thermoproteaceae</taxon>
        <taxon>Thermoproteus</taxon>
    </lineage>
</organism>
<dbReference type="eggNOG" id="arCOG00313">
    <property type="taxonomic scope" value="Archaea"/>
</dbReference>
<evidence type="ECO:0000256" key="2">
    <source>
        <dbReference type="PIRSR" id="PIRSR603782-1"/>
    </source>
</evidence>
<reference key="2">
    <citation type="submission" date="2011-03" db="EMBL/GenBank/DDBJ databases">
        <title>Complete genome sequence of the thermoacidophilic crenarchaeon Thermoproteus uzoniensis 768-20.</title>
        <authorList>
            <person name="Mardanov A.V."/>
            <person name="Gumerov V.M."/>
            <person name="Beletsky A.V."/>
            <person name="Prokofeva M.I."/>
            <person name="Bonch-Osmolovskaya E.A."/>
            <person name="Ravin N.V."/>
            <person name="Skryabin K.G."/>
        </authorList>
    </citation>
    <scope>NUCLEOTIDE SEQUENCE</scope>
    <source>
        <strain>768-20</strain>
    </source>
</reference>
<dbReference type="GO" id="GO:0046872">
    <property type="term" value="F:metal ion binding"/>
    <property type="evidence" value="ECO:0007669"/>
    <property type="project" value="UniProtKB-KW"/>
</dbReference>
<reference evidence="4 5" key="1">
    <citation type="journal article" date="2011" name="J. Bacteriol.">
        <title>Complete genome sequence of the thermoacidophilic crenarchaeon Thermoproteus uzoniensis 768-20.</title>
        <authorList>
            <person name="Mardanov A.V."/>
            <person name="Gumerov V.M."/>
            <person name="Beletsky A.V."/>
            <person name="Prokofeva M.I."/>
            <person name="Bonch-Osmolovskaya E.A."/>
            <person name="Ravin N.V."/>
            <person name="Skryabin K.G."/>
        </authorList>
    </citation>
    <scope>NUCLEOTIDE SEQUENCE [LARGE SCALE GENOMIC DNA]</scope>
    <source>
        <strain evidence="4 5">768-20</strain>
    </source>
</reference>